<evidence type="ECO:0000313" key="1">
    <source>
        <dbReference type="EMBL" id="KAL3308328.1"/>
    </source>
</evidence>
<protein>
    <submittedName>
        <fullName evidence="1">Uncharacterized protein</fullName>
    </submittedName>
</protein>
<reference evidence="1 2" key="1">
    <citation type="submission" date="2024-11" db="EMBL/GenBank/DDBJ databases">
        <title>Adaptive evolution of stress response genes in parasites aligns with host niche diversity.</title>
        <authorList>
            <person name="Hahn C."/>
            <person name="Resl P."/>
        </authorList>
    </citation>
    <scope>NUCLEOTIDE SEQUENCE [LARGE SCALE GENOMIC DNA]</scope>
    <source>
        <strain evidence="1">EGGRZ-B1_66</strain>
        <tissue evidence="1">Body</tissue>
    </source>
</reference>
<dbReference type="EMBL" id="JBJKFK010005430">
    <property type="protein sequence ID" value="KAL3308328.1"/>
    <property type="molecule type" value="Genomic_DNA"/>
</dbReference>
<keyword evidence="2" id="KW-1185">Reference proteome</keyword>
<proteinExistence type="predicted"/>
<organism evidence="1 2">
    <name type="scientific">Cichlidogyrus casuarinus</name>
    <dbReference type="NCBI Taxonomy" id="1844966"/>
    <lineage>
        <taxon>Eukaryota</taxon>
        <taxon>Metazoa</taxon>
        <taxon>Spiralia</taxon>
        <taxon>Lophotrochozoa</taxon>
        <taxon>Platyhelminthes</taxon>
        <taxon>Monogenea</taxon>
        <taxon>Monopisthocotylea</taxon>
        <taxon>Dactylogyridea</taxon>
        <taxon>Ancyrocephalidae</taxon>
        <taxon>Cichlidogyrus</taxon>
    </lineage>
</organism>
<comment type="caution">
    <text evidence="1">The sequence shown here is derived from an EMBL/GenBank/DDBJ whole genome shotgun (WGS) entry which is preliminary data.</text>
</comment>
<sequence length="64" mass="7075">MYKNFGVLKVTSSTLYRPSVLSQLCSEQLVRRIEDDIGSFPTMVRRSSSGIAATSGDCEAVRFL</sequence>
<accession>A0ABD2PMT9</accession>
<gene>
    <name evidence="1" type="ORF">Ciccas_013142</name>
</gene>
<name>A0ABD2PMT9_9PLAT</name>
<evidence type="ECO:0000313" key="2">
    <source>
        <dbReference type="Proteomes" id="UP001626550"/>
    </source>
</evidence>
<dbReference type="Proteomes" id="UP001626550">
    <property type="component" value="Unassembled WGS sequence"/>
</dbReference>
<dbReference type="AlphaFoldDB" id="A0ABD2PMT9"/>